<proteinExistence type="predicted"/>
<reference evidence="1" key="1">
    <citation type="submission" date="2023-03" db="EMBL/GenBank/DDBJ databases">
        <title>Massive genome expansion in bonnet fungi (Mycena s.s.) driven by repeated elements and novel gene families across ecological guilds.</title>
        <authorList>
            <consortium name="Lawrence Berkeley National Laboratory"/>
            <person name="Harder C.B."/>
            <person name="Miyauchi S."/>
            <person name="Viragh M."/>
            <person name="Kuo A."/>
            <person name="Thoen E."/>
            <person name="Andreopoulos B."/>
            <person name="Lu D."/>
            <person name="Skrede I."/>
            <person name="Drula E."/>
            <person name="Henrissat B."/>
            <person name="Morin E."/>
            <person name="Kohler A."/>
            <person name="Barry K."/>
            <person name="LaButti K."/>
            <person name="Morin E."/>
            <person name="Salamov A."/>
            <person name="Lipzen A."/>
            <person name="Mereny Z."/>
            <person name="Hegedus B."/>
            <person name="Baldrian P."/>
            <person name="Stursova M."/>
            <person name="Weitz H."/>
            <person name="Taylor A."/>
            <person name="Grigoriev I.V."/>
            <person name="Nagy L.G."/>
            <person name="Martin F."/>
            <person name="Kauserud H."/>
        </authorList>
    </citation>
    <scope>NUCLEOTIDE SEQUENCE</scope>
    <source>
        <strain evidence="1">CBHHK067</strain>
    </source>
</reference>
<gene>
    <name evidence="1" type="ORF">B0H17DRAFT_230661</name>
</gene>
<sequence length="175" mass="20150">MHTRAVTRRPPAPCYMYPCRPSRVREFRIHDSLIPSMYFTPAVRTRLLIISAQPDDAYPSSPHTTPIGIFKCARRLRFHRRCLIHPLKNYFPAVRTTLCLLIISAQRRIPIQPAYQYVRRHFNMVRAHAARQFHGRCPHSSTQKKKCNTIRIFTAVTASSAGDRRSGLQIGGAVR</sequence>
<name>A0AAD7H169_MYCRO</name>
<evidence type="ECO:0000313" key="2">
    <source>
        <dbReference type="Proteomes" id="UP001221757"/>
    </source>
</evidence>
<dbReference type="EMBL" id="JARKIE010000002">
    <property type="protein sequence ID" value="KAJ7709604.1"/>
    <property type="molecule type" value="Genomic_DNA"/>
</dbReference>
<protein>
    <submittedName>
        <fullName evidence="1">Uncharacterized protein</fullName>
    </submittedName>
</protein>
<evidence type="ECO:0000313" key="1">
    <source>
        <dbReference type="EMBL" id="KAJ7709604.1"/>
    </source>
</evidence>
<dbReference type="Proteomes" id="UP001221757">
    <property type="component" value="Unassembled WGS sequence"/>
</dbReference>
<organism evidence="1 2">
    <name type="scientific">Mycena rosella</name>
    <name type="common">Pink bonnet</name>
    <name type="synonym">Agaricus rosellus</name>
    <dbReference type="NCBI Taxonomy" id="1033263"/>
    <lineage>
        <taxon>Eukaryota</taxon>
        <taxon>Fungi</taxon>
        <taxon>Dikarya</taxon>
        <taxon>Basidiomycota</taxon>
        <taxon>Agaricomycotina</taxon>
        <taxon>Agaricomycetes</taxon>
        <taxon>Agaricomycetidae</taxon>
        <taxon>Agaricales</taxon>
        <taxon>Marasmiineae</taxon>
        <taxon>Mycenaceae</taxon>
        <taxon>Mycena</taxon>
    </lineage>
</organism>
<dbReference type="AlphaFoldDB" id="A0AAD7H169"/>
<accession>A0AAD7H169</accession>
<keyword evidence="2" id="KW-1185">Reference proteome</keyword>
<comment type="caution">
    <text evidence="1">The sequence shown here is derived from an EMBL/GenBank/DDBJ whole genome shotgun (WGS) entry which is preliminary data.</text>
</comment>